<evidence type="ECO:0000313" key="3">
    <source>
        <dbReference type="Proteomes" id="UP000324222"/>
    </source>
</evidence>
<dbReference type="AlphaFoldDB" id="A0A5B7F2Y6"/>
<accession>A0A5B7F2Y6</accession>
<proteinExistence type="predicted"/>
<evidence type="ECO:0000313" key="2">
    <source>
        <dbReference type="EMBL" id="MPC39897.1"/>
    </source>
</evidence>
<keyword evidence="3" id="KW-1185">Reference proteome</keyword>
<sequence length="109" mass="12868">MHPFAVNGQPPTLLTDSEATHLRRQRAPGTSSYITRPPQRNFPDTELRFTNRRDDRQQHTQQVGTEKKLCEKAYWAYKQRRQEQTNYEKADGCKTVKDWVCYQSVTITH</sequence>
<name>A0A5B7F2Y6_PORTR</name>
<comment type="caution">
    <text evidence="2">The sequence shown here is derived from an EMBL/GenBank/DDBJ whole genome shotgun (WGS) entry which is preliminary data.</text>
</comment>
<dbReference type="Proteomes" id="UP000324222">
    <property type="component" value="Unassembled WGS sequence"/>
</dbReference>
<protein>
    <submittedName>
        <fullName evidence="2">Uncharacterized protein</fullName>
    </submittedName>
</protein>
<gene>
    <name evidence="2" type="ORF">E2C01_033449</name>
</gene>
<reference evidence="2 3" key="1">
    <citation type="submission" date="2019-05" db="EMBL/GenBank/DDBJ databases">
        <title>Another draft genome of Portunus trituberculatus and its Hox gene families provides insights of decapod evolution.</title>
        <authorList>
            <person name="Jeong J.-H."/>
            <person name="Song I."/>
            <person name="Kim S."/>
            <person name="Choi T."/>
            <person name="Kim D."/>
            <person name="Ryu S."/>
            <person name="Kim W."/>
        </authorList>
    </citation>
    <scope>NUCLEOTIDE SEQUENCE [LARGE SCALE GENOMIC DNA]</scope>
    <source>
        <tissue evidence="2">Muscle</tissue>
    </source>
</reference>
<dbReference type="EMBL" id="VSRR010004512">
    <property type="protein sequence ID" value="MPC39897.1"/>
    <property type="molecule type" value="Genomic_DNA"/>
</dbReference>
<feature type="region of interest" description="Disordered" evidence="1">
    <location>
        <begin position="1"/>
        <end position="45"/>
    </location>
</feature>
<organism evidence="2 3">
    <name type="scientific">Portunus trituberculatus</name>
    <name type="common">Swimming crab</name>
    <name type="synonym">Neptunus trituberculatus</name>
    <dbReference type="NCBI Taxonomy" id="210409"/>
    <lineage>
        <taxon>Eukaryota</taxon>
        <taxon>Metazoa</taxon>
        <taxon>Ecdysozoa</taxon>
        <taxon>Arthropoda</taxon>
        <taxon>Crustacea</taxon>
        <taxon>Multicrustacea</taxon>
        <taxon>Malacostraca</taxon>
        <taxon>Eumalacostraca</taxon>
        <taxon>Eucarida</taxon>
        <taxon>Decapoda</taxon>
        <taxon>Pleocyemata</taxon>
        <taxon>Brachyura</taxon>
        <taxon>Eubrachyura</taxon>
        <taxon>Portunoidea</taxon>
        <taxon>Portunidae</taxon>
        <taxon>Portuninae</taxon>
        <taxon>Portunus</taxon>
    </lineage>
</organism>
<evidence type="ECO:0000256" key="1">
    <source>
        <dbReference type="SAM" id="MobiDB-lite"/>
    </source>
</evidence>